<comment type="catalytic activity">
    <reaction evidence="5">
        <text>(6S)-5-formyl-5,6,7,8-tetrahydrofolate + ATP = (6R)-5,10-methenyltetrahydrofolate + ADP + phosphate</text>
        <dbReference type="Rhea" id="RHEA:10488"/>
        <dbReference type="ChEBI" id="CHEBI:30616"/>
        <dbReference type="ChEBI" id="CHEBI:43474"/>
        <dbReference type="ChEBI" id="CHEBI:57455"/>
        <dbReference type="ChEBI" id="CHEBI:57457"/>
        <dbReference type="ChEBI" id="CHEBI:456216"/>
        <dbReference type="EC" id="6.3.3.2"/>
    </reaction>
</comment>
<evidence type="ECO:0000256" key="3">
    <source>
        <dbReference type="ARBA" id="ARBA00022840"/>
    </source>
</evidence>
<evidence type="ECO:0000256" key="1">
    <source>
        <dbReference type="ARBA" id="ARBA00010638"/>
    </source>
</evidence>
<reference evidence="7" key="1">
    <citation type="submission" date="2017-01" db="EMBL/GenBank/DDBJ databases">
        <authorList>
            <person name="Varghese N."/>
            <person name="Submissions S."/>
        </authorList>
    </citation>
    <scope>NUCLEOTIDE SEQUENCE [LARGE SCALE GENOMIC DNA]</scope>
    <source>
        <strain evidence="7">DM9</strain>
    </source>
</reference>
<dbReference type="InterPro" id="IPR037171">
    <property type="entry name" value="NagB/RpiA_transferase-like"/>
</dbReference>
<dbReference type="PANTHER" id="PTHR23407">
    <property type="entry name" value="ATPASE INHIBITOR/5-FORMYLTETRAHYDROFOLATE CYCLO-LIGASE"/>
    <property type="match status" value="1"/>
</dbReference>
<proteinExistence type="inferred from homology"/>
<dbReference type="GO" id="GO:0035999">
    <property type="term" value="P:tetrahydrofolate interconversion"/>
    <property type="evidence" value="ECO:0007669"/>
    <property type="project" value="TreeGrafter"/>
</dbReference>
<dbReference type="SUPFAM" id="SSF100950">
    <property type="entry name" value="NagB/RpiA/CoA transferase-like"/>
    <property type="match status" value="1"/>
</dbReference>
<evidence type="ECO:0000313" key="7">
    <source>
        <dbReference type="Proteomes" id="UP000185924"/>
    </source>
</evidence>
<organism evidence="6 7">
    <name type="scientific">Pontibacter lucknowensis</name>
    <dbReference type="NCBI Taxonomy" id="1077936"/>
    <lineage>
        <taxon>Bacteria</taxon>
        <taxon>Pseudomonadati</taxon>
        <taxon>Bacteroidota</taxon>
        <taxon>Cytophagia</taxon>
        <taxon>Cytophagales</taxon>
        <taxon>Hymenobacteraceae</taxon>
        <taxon>Pontibacter</taxon>
    </lineage>
</organism>
<keyword evidence="2 4" id="KW-0547">Nucleotide-binding</keyword>
<dbReference type="GO" id="GO:0005524">
    <property type="term" value="F:ATP binding"/>
    <property type="evidence" value="ECO:0007669"/>
    <property type="project" value="UniProtKB-KW"/>
</dbReference>
<evidence type="ECO:0000256" key="4">
    <source>
        <dbReference type="PIRSR" id="PIRSR006806-1"/>
    </source>
</evidence>
<protein>
    <recommendedName>
        <fullName evidence="5">5-formyltetrahydrofolate cyclo-ligase</fullName>
        <ecNumber evidence="5">6.3.3.2</ecNumber>
    </recommendedName>
</protein>
<dbReference type="InterPro" id="IPR024185">
    <property type="entry name" value="FTHF_cligase-like_sf"/>
</dbReference>
<comment type="similarity">
    <text evidence="1 5">Belongs to the 5-formyltetrahydrofolate cyclo-ligase family.</text>
</comment>
<name>A0A1N6UA45_9BACT</name>
<dbReference type="PANTHER" id="PTHR23407:SF1">
    <property type="entry name" value="5-FORMYLTETRAHYDROFOLATE CYCLO-LIGASE"/>
    <property type="match status" value="1"/>
</dbReference>
<dbReference type="OrthoDB" id="9801938at2"/>
<sequence>MHKAELRKTMLQRRRALSVDEVAVRSQRIADLFFQHFPLQAGQTVHVFLPIIKNNEVNTWPIIERLRLECPEVRVVVPVTDAGQHTLSHHQLTEESVLVENAWGIPEPQDAEIVHAREVDLVLIPLLAFDKQGHRVGYGKGFYDRFLADCRPDVVKVGLSLEPPVERIADSNVYDVPLDFAITPDGVWPEASALHS</sequence>
<feature type="binding site" evidence="4">
    <location>
        <begin position="3"/>
        <end position="7"/>
    </location>
    <ligand>
        <name>ATP</name>
        <dbReference type="ChEBI" id="CHEBI:30616"/>
    </ligand>
</feature>
<accession>A0A1N6UA45</accession>
<dbReference type="STRING" id="1077936.SAMN05421545_0780"/>
<dbReference type="InterPro" id="IPR002698">
    <property type="entry name" value="FTHF_cligase"/>
</dbReference>
<dbReference type="Proteomes" id="UP000185924">
    <property type="component" value="Unassembled WGS sequence"/>
</dbReference>
<keyword evidence="3 4" id="KW-0067">ATP-binding</keyword>
<dbReference type="EMBL" id="FTNM01000001">
    <property type="protein sequence ID" value="SIQ62548.1"/>
    <property type="molecule type" value="Genomic_DNA"/>
</dbReference>
<keyword evidence="7" id="KW-1185">Reference proteome</keyword>
<dbReference type="AlphaFoldDB" id="A0A1N6UA45"/>
<dbReference type="Gene3D" id="3.40.50.10420">
    <property type="entry name" value="NagB/RpiA/CoA transferase-like"/>
    <property type="match status" value="1"/>
</dbReference>
<dbReference type="EC" id="6.3.3.2" evidence="5"/>
<dbReference type="Pfam" id="PF01812">
    <property type="entry name" value="5-FTHF_cyc-lig"/>
    <property type="match status" value="1"/>
</dbReference>
<feature type="binding site" evidence="4">
    <location>
        <position position="49"/>
    </location>
    <ligand>
        <name>substrate</name>
    </ligand>
</feature>
<dbReference type="GO" id="GO:0046872">
    <property type="term" value="F:metal ion binding"/>
    <property type="evidence" value="ECO:0007669"/>
    <property type="project" value="UniProtKB-KW"/>
</dbReference>
<evidence type="ECO:0000313" key="6">
    <source>
        <dbReference type="EMBL" id="SIQ62548.1"/>
    </source>
</evidence>
<keyword evidence="6" id="KW-0436">Ligase</keyword>
<gene>
    <name evidence="6" type="ORF">SAMN05421545_0780</name>
</gene>
<dbReference type="GO" id="GO:0009396">
    <property type="term" value="P:folic acid-containing compound biosynthetic process"/>
    <property type="evidence" value="ECO:0007669"/>
    <property type="project" value="TreeGrafter"/>
</dbReference>
<evidence type="ECO:0000256" key="5">
    <source>
        <dbReference type="RuleBase" id="RU361279"/>
    </source>
</evidence>
<keyword evidence="5" id="KW-0479">Metal-binding</keyword>
<dbReference type="GO" id="GO:0030272">
    <property type="term" value="F:5-formyltetrahydrofolate cyclo-ligase activity"/>
    <property type="evidence" value="ECO:0007669"/>
    <property type="project" value="UniProtKB-EC"/>
</dbReference>
<comment type="cofactor">
    <cofactor evidence="5">
        <name>Mg(2+)</name>
        <dbReference type="ChEBI" id="CHEBI:18420"/>
    </cofactor>
</comment>
<dbReference type="NCBIfam" id="TIGR02727">
    <property type="entry name" value="MTHFS_bact"/>
    <property type="match status" value="1"/>
</dbReference>
<feature type="binding site" evidence="4">
    <location>
        <begin position="135"/>
        <end position="143"/>
    </location>
    <ligand>
        <name>ATP</name>
        <dbReference type="ChEBI" id="CHEBI:30616"/>
    </ligand>
</feature>
<dbReference type="PIRSF" id="PIRSF006806">
    <property type="entry name" value="FTHF_cligase"/>
    <property type="match status" value="1"/>
</dbReference>
<feature type="binding site" evidence="4">
    <location>
        <position position="56"/>
    </location>
    <ligand>
        <name>substrate</name>
    </ligand>
</feature>
<dbReference type="RefSeq" id="WP_076421140.1">
    <property type="nucleotide sequence ID" value="NZ_FTNM01000001.1"/>
</dbReference>
<keyword evidence="5" id="KW-0460">Magnesium</keyword>
<evidence type="ECO:0000256" key="2">
    <source>
        <dbReference type="ARBA" id="ARBA00022741"/>
    </source>
</evidence>